<keyword evidence="1" id="KW-0812">Transmembrane</keyword>
<comment type="caution">
    <text evidence="2">The sequence shown here is derived from an EMBL/GenBank/DDBJ whole genome shotgun (WGS) entry which is preliminary data.</text>
</comment>
<evidence type="ECO:0000313" key="3">
    <source>
        <dbReference type="Proteomes" id="UP000217083"/>
    </source>
</evidence>
<feature type="transmembrane region" description="Helical" evidence="1">
    <location>
        <begin position="29"/>
        <end position="48"/>
    </location>
</feature>
<evidence type="ECO:0000256" key="1">
    <source>
        <dbReference type="SAM" id="Phobius"/>
    </source>
</evidence>
<accession>A0A263BUH6</accession>
<keyword evidence="1" id="KW-1133">Transmembrane helix</keyword>
<keyword evidence="1" id="KW-0472">Membrane</keyword>
<organism evidence="2 3">
    <name type="scientific">Lottiidibacillus patelloidae</name>
    <dbReference type="NCBI Taxonomy" id="2670334"/>
    <lineage>
        <taxon>Bacteria</taxon>
        <taxon>Bacillati</taxon>
        <taxon>Bacillota</taxon>
        <taxon>Bacilli</taxon>
        <taxon>Bacillales</taxon>
        <taxon>Bacillaceae</taxon>
        <taxon>Lottiidibacillus</taxon>
    </lineage>
</organism>
<evidence type="ECO:0000313" key="2">
    <source>
        <dbReference type="EMBL" id="OZM56977.1"/>
    </source>
</evidence>
<dbReference type="Proteomes" id="UP000217083">
    <property type="component" value="Unassembled WGS sequence"/>
</dbReference>
<reference evidence="2 3" key="2">
    <citation type="submission" date="2017-09" db="EMBL/GenBank/DDBJ databases">
        <title>Bacillus patelloidae sp. nov., isolated from the intestinal tract of a marine limpet.</title>
        <authorList>
            <person name="Liu R."/>
            <person name="Dong C."/>
            <person name="Shao Z."/>
        </authorList>
    </citation>
    <scope>NUCLEOTIDE SEQUENCE [LARGE SCALE GENOMIC DNA]</scope>
    <source>
        <strain evidence="2 3">SA5d-4</strain>
    </source>
</reference>
<feature type="transmembrane region" description="Helical" evidence="1">
    <location>
        <begin position="6"/>
        <end position="22"/>
    </location>
</feature>
<dbReference type="EMBL" id="NPIA01000004">
    <property type="protein sequence ID" value="OZM56977.1"/>
    <property type="molecule type" value="Genomic_DNA"/>
</dbReference>
<protein>
    <recommendedName>
        <fullName evidence="4">DUF3899 domain-containing protein</fullName>
    </recommendedName>
</protein>
<proteinExistence type="predicted"/>
<keyword evidence="3" id="KW-1185">Reference proteome</keyword>
<name>A0A263BUH6_9BACI</name>
<sequence length="105" mass="11777">MKNAIWSAITISIIIFINYGITKSLGVSYWDYALITGIGISVAIWFLTSSGGVLSDSVRYNTQSTTGLKVDREKKEFSPSVVFYSSLFYNVIALIVTAYLYKDYF</sequence>
<dbReference type="AlphaFoldDB" id="A0A263BUH6"/>
<evidence type="ECO:0008006" key="4">
    <source>
        <dbReference type="Google" id="ProtNLM"/>
    </source>
</evidence>
<gene>
    <name evidence="2" type="ORF">CIB95_09410</name>
</gene>
<feature type="transmembrane region" description="Helical" evidence="1">
    <location>
        <begin position="81"/>
        <end position="101"/>
    </location>
</feature>
<reference evidence="3" key="1">
    <citation type="submission" date="2017-08" db="EMBL/GenBank/DDBJ databases">
        <authorList>
            <person name="Huang Z."/>
        </authorList>
    </citation>
    <scope>NUCLEOTIDE SEQUENCE [LARGE SCALE GENOMIC DNA]</scope>
    <source>
        <strain evidence="3">SA5d-4</strain>
    </source>
</reference>